<protein>
    <submittedName>
        <fullName evidence="2">Protein NRT1/ PTR FAMILY 3.1</fullName>
    </submittedName>
</protein>
<dbReference type="PANTHER" id="PTHR11654">
    <property type="entry name" value="OLIGOPEPTIDE TRANSPORTER-RELATED"/>
    <property type="match status" value="1"/>
</dbReference>
<dbReference type="AlphaFoldDB" id="A0AAV8GD96"/>
<dbReference type="EMBL" id="JAMFTS010000001">
    <property type="protein sequence ID" value="KAJ4803660.1"/>
    <property type="molecule type" value="Genomic_DNA"/>
</dbReference>
<dbReference type="SUPFAM" id="SSF103473">
    <property type="entry name" value="MFS general substrate transporter"/>
    <property type="match status" value="1"/>
</dbReference>
<evidence type="ECO:0000256" key="1">
    <source>
        <dbReference type="SAM" id="Phobius"/>
    </source>
</evidence>
<evidence type="ECO:0000313" key="3">
    <source>
        <dbReference type="Proteomes" id="UP001140206"/>
    </source>
</evidence>
<proteinExistence type="predicted"/>
<sequence>MSEDGREENKKLGGFKTMPLILGNEICDRFASTGFNANLITYLTQIMHMPMVEASNVLTNFSGTSSLTPIIGALIADSFAGRFWSITVGLIIYLIGMISLTISAVAPSLPHHLVQSINNAKRQHQGSFSFCILHCF</sequence>
<keyword evidence="1" id="KW-0472">Membrane</keyword>
<evidence type="ECO:0000313" key="2">
    <source>
        <dbReference type="EMBL" id="KAJ4803660.1"/>
    </source>
</evidence>
<dbReference type="Gene3D" id="1.20.1250.20">
    <property type="entry name" value="MFS general substrate transporter like domains"/>
    <property type="match status" value="1"/>
</dbReference>
<gene>
    <name evidence="2" type="ORF">LUZ62_016226</name>
</gene>
<keyword evidence="1" id="KW-0812">Transmembrane</keyword>
<comment type="caution">
    <text evidence="2">The sequence shown here is derived from an EMBL/GenBank/DDBJ whole genome shotgun (WGS) entry which is preliminary data.</text>
</comment>
<organism evidence="2 3">
    <name type="scientific">Rhynchospora pubera</name>
    <dbReference type="NCBI Taxonomy" id="906938"/>
    <lineage>
        <taxon>Eukaryota</taxon>
        <taxon>Viridiplantae</taxon>
        <taxon>Streptophyta</taxon>
        <taxon>Embryophyta</taxon>
        <taxon>Tracheophyta</taxon>
        <taxon>Spermatophyta</taxon>
        <taxon>Magnoliopsida</taxon>
        <taxon>Liliopsida</taxon>
        <taxon>Poales</taxon>
        <taxon>Cyperaceae</taxon>
        <taxon>Cyperoideae</taxon>
        <taxon>Rhynchosporeae</taxon>
        <taxon>Rhynchospora</taxon>
    </lineage>
</organism>
<keyword evidence="1" id="KW-1133">Transmembrane helix</keyword>
<dbReference type="InterPro" id="IPR036259">
    <property type="entry name" value="MFS_trans_sf"/>
</dbReference>
<keyword evidence="3" id="KW-1185">Reference proteome</keyword>
<dbReference type="Proteomes" id="UP001140206">
    <property type="component" value="Chromosome 1"/>
</dbReference>
<feature type="transmembrane region" description="Helical" evidence="1">
    <location>
        <begin position="83"/>
        <end position="106"/>
    </location>
</feature>
<reference evidence="2" key="1">
    <citation type="submission" date="2022-08" db="EMBL/GenBank/DDBJ databases">
        <authorList>
            <person name="Marques A."/>
        </authorList>
    </citation>
    <scope>NUCLEOTIDE SEQUENCE</scope>
    <source>
        <strain evidence="2">RhyPub2mFocal</strain>
        <tissue evidence="2">Leaves</tissue>
    </source>
</reference>
<accession>A0AAV8GD96</accession>
<name>A0AAV8GD96_9POAL</name>